<protein>
    <recommendedName>
        <fullName evidence="2">Cytochrome b5 heme-binding domain-containing protein</fullName>
    </recommendedName>
</protein>
<feature type="domain" description="Cytochrome b5 heme-binding" evidence="2">
    <location>
        <begin position="2"/>
        <end position="98"/>
    </location>
</feature>
<dbReference type="GO" id="GO:0016020">
    <property type="term" value="C:membrane"/>
    <property type="evidence" value="ECO:0007669"/>
    <property type="project" value="TreeGrafter"/>
</dbReference>
<dbReference type="Pfam" id="PF00173">
    <property type="entry name" value="Cyt-b5"/>
    <property type="match status" value="1"/>
</dbReference>
<evidence type="ECO:0000313" key="3">
    <source>
        <dbReference type="EMBL" id="NDV36642.1"/>
    </source>
</evidence>
<accession>A0A6B2LHT5</accession>
<dbReference type="InterPro" id="IPR036400">
    <property type="entry name" value="Cyt_B5-like_heme/steroid_sf"/>
</dbReference>
<dbReference type="SMART" id="SM01117">
    <property type="entry name" value="Cyt-b5"/>
    <property type="match status" value="1"/>
</dbReference>
<dbReference type="GO" id="GO:0012505">
    <property type="term" value="C:endomembrane system"/>
    <property type="evidence" value="ECO:0007669"/>
    <property type="project" value="TreeGrafter"/>
</dbReference>
<name>A0A6B2LHT5_9EUKA</name>
<comment type="similarity">
    <text evidence="1">Belongs to the cytochrome b5 family. MAPR subfamily.</text>
</comment>
<dbReference type="EMBL" id="GIBP01007673">
    <property type="protein sequence ID" value="NDV36642.1"/>
    <property type="molecule type" value="Transcribed_RNA"/>
</dbReference>
<proteinExistence type="inferred from homology"/>
<evidence type="ECO:0000259" key="2">
    <source>
        <dbReference type="SMART" id="SM01117"/>
    </source>
</evidence>
<dbReference type="InterPro" id="IPR050577">
    <property type="entry name" value="MAPR/NEUFC/NENF-like"/>
</dbReference>
<reference evidence="3" key="1">
    <citation type="journal article" date="2020" name="J. Eukaryot. Microbiol.">
        <title>De novo Sequencing, Assembly and Annotation of the Transcriptome for the Free-Living Testate Amoeba Arcella intermedia.</title>
        <authorList>
            <person name="Ribeiro G.M."/>
            <person name="Porfirio-Sousa A.L."/>
            <person name="Maurer-Alcala X.X."/>
            <person name="Katz L.A."/>
            <person name="Lahr D.J.G."/>
        </authorList>
    </citation>
    <scope>NUCLEOTIDE SEQUENCE</scope>
</reference>
<evidence type="ECO:0000256" key="1">
    <source>
        <dbReference type="ARBA" id="ARBA00038357"/>
    </source>
</evidence>
<dbReference type="AlphaFoldDB" id="A0A6B2LHT5"/>
<dbReference type="PANTHER" id="PTHR10281:SF4">
    <property type="entry name" value="NEUFERRICIN"/>
    <property type="match status" value="1"/>
</dbReference>
<dbReference type="PANTHER" id="PTHR10281">
    <property type="entry name" value="MEMBRANE-ASSOCIATED PROGESTERONE RECEPTOR COMPONENT-RELATED"/>
    <property type="match status" value="1"/>
</dbReference>
<dbReference type="SUPFAM" id="SSF55856">
    <property type="entry name" value="Cytochrome b5-like heme/steroid binding domain"/>
    <property type="match status" value="1"/>
</dbReference>
<dbReference type="InterPro" id="IPR001199">
    <property type="entry name" value="Cyt_B5-like_heme/steroid-bd"/>
</dbReference>
<dbReference type="Gene3D" id="3.10.120.10">
    <property type="entry name" value="Cytochrome b5-like heme/steroid binding domain"/>
    <property type="match status" value="1"/>
</dbReference>
<sequence length="212" mass="24079">MWTEEELVLYDGLHGKDRYLLAILGEVFDVTKGLNHYGVDKSYHFFTGKDGTRAFVTGEFNKNGLIADVTGLSVQDMVGIEDWLLFYRKDYVAVGKLIGHYYDEQGNPKPSLLAAQEQIQKGHAQQDYEKQLQQKFPGCNSRWGQAEGKTLWCSDKSGGIDRSWTGVLRIYKDPTLSDPERCVCVRQDLLDDPHLFLYDGCSPTASECHWKS</sequence>
<organism evidence="3">
    <name type="scientific">Arcella intermedia</name>
    <dbReference type="NCBI Taxonomy" id="1963864"/>
    <lineage>
        <taxon>Eukaryota</taxon>
        <taxon>Amoebozoa</taxon>
        <taxon>Tubulinea</taxon>
        <taxon>Elardia</taxon>
        <taxon>Arcellinida</taxon>
        <taxon>Sphaerothecina</taxon>
        <taxon>Arcellidae</taxon>
        <taxon>Arcella</taxon>
    </lineage>
</organism>